<dbReference type="Proteomes" id="UP001148737">
    <property type="component" value="Unassembled WGS sequence"/>
</dbReference>
<proteinExistence type="predicted"/>
<evidence type="ECO:0000313" key="2">
    <source>
        <dbReference type="Proteomes" id="UP001148737"/>
    </source>
</evidence>
<accession>A0ACC1R4R7</accession>
<comment type="caution">
    <text evidence="1">The sequence shown here is derived from an EMBL/GenBank/DDBJ whole genome shotgun (WGS) entry which is preliminary data.</text>
</comment>
<evidence type="ECO:0000313" key="1">
    <source>
        <dbReference type="EMBL" id="KAJ3496635.1"/>
    </source>
</evidence>
<organism evidence="1 2">
    <name type="scientific">Lecanicillium saksenae</name>
    <dbReference type="NCBI Taxonomy" id="468837"/>
    <lineage>
        <taxon>Eukaryota</taxon>
        <taxon>Fungi</taxon>
        <taxon>Dikarya</taxon>
        <taxon>Ascomycota</taxon>
        <taxon>Pezizomycotina</taxon>
        <taxon>Sordariomycetes</taxon>
        <taxon>Hypocreomycetidae</taxon>
        <taxon>Hypocreales</taxon>
        <taxon>Cordycipitaceae</taxon>
        <taxon>Lecanicillium</taxon>
    </lineage>
</organism>
<protein>
    <submittedName>
        <fullName evidence="1">Uncharacterized protein</fullName>
    </submittedName>
</protein>
<dbReference type="EMBL" id="JANAKD010000173">
    <property type="protein sequence ID" value="KAJ3496635.1"/>
    <property type="molecule type" value="Genomic_DNA"/>
</dbReference>
<keyword evidence="2" id="KW-1185">Reference proteome</keyword>
<sequence>MALPIRSKPGGSDLSGPVDDTGAIIITDTTHRPNSVAYTVSLCGVSSARELSDTQPAFHKAFERRVLPQKLLAISEKLLEMEVEADPAYAGWSPGSTTVSGFGREATYWKQIRSNAGKEAPVEPTWRTATNRPGLDGKFIVQTFMKRQQGLGDDWTEKKGYDQVTELVLRKDYHWMDPEEKYKIRHQIGHLLAAMATTPVLSFETVGSVSTLVHFDRISTDFGFVDLMYQLLKAREVLLRMEKSPSSWYGGISNRILSDLIMADLWTSNFEPSGETTFVPTKNTLYQQFDGLLRFVKEMHWPYEEEVRDAVRQLRLADPAQMSYEMTSWDWVNGMVFPGSFFTLGVVTVITSMSPSLREKGKVLGTTVSVRRGNFGIMYADASYWSSRSIIGKVLAPMASAKPTDKKVRTKCVGGWVGPCPPATFLEGSAYIPDCKFGNIASVDSLPPPSSYQQTPEPGNTNPVNDGDPSGWIEPTIPAPPTDSAKLTALRLTRTSVLVNNQPQGREAVSYQAHLDFQLTKTEATVSATLKTNSIFIAAPPCRGQHRINPQHASKYRFHALNVEGLVEDEDAPPDGRDDAAIIVINTDGAHASEAFARAWCSEEGKDAIIWKRKDAKCCFKCALMLASKDGLGTGVVIIC</sequence>
<name>A0ACC1R4R7_9HYPO</name>
<reference evidence="1" key="1">
    <citation type="submission" date="2022-07" db="EMBL/GenBank/DDBJ databases">
        <title>Genome Sequence of Lecanicillium saksenae.</title>
        <authorList>
            <person name="Buettner E."/>
        </authorList>
    </citation>
    <scope>NUCLEOTIDE SEQUENCE</scope>
    <source>
        <strain evidence="1">VT-O1</strain>
    </source>
</reference>
<gene>
    <name evidence="1" type="ORF">NLG97_g2514</name>
</gene>